<evidence type="ECO:0000313" key="4">
    <source>
        <dbReference type="Proteomes" id="UP001634393"/>
    </source>
</evidence>
<dbReference type="InterPro" id="IPR004330">
    <property type="entry name" value="FAR1_DNA_bnd_dom"/>
</dbReference>
<evidence type="ECO:0008006" key="5">
    <source>
        <dbReference type="Google" id="ProtNLM"/>
    </source>
</evidence>
<dbReference type="Pfam" id="PF03101">
    <property type="entry name" value="FAR1"/>
    <property type="match status" value="1"/>
</dbReference>
<dbReference type="PANTHER" id="PTHR47718:SF13">
    <property type="entry name" value="OS09G0290500 PROTEIN"/>
    <property type="match status" value="1"/>
</dbReference>
<feature type="domain" description="MULE transposase" evidence="2">
    <location>
        <begin position="249"/>
        <end position="299"/>
    </location>
</feature>
<keyword evidence="4" id="KW-1185">Reference proteome</keyword>
<sequence length="301" mass="34504">MEDMSLNNSSTEIEDNNILTPTKTIPVPPCVGMLFDCYGDAYDFYNVYAKNVGFGIRVRNSYKGKNSNEKQGAVLCCSHEECKKNNEVSNPRPLKRIGCCAMMRIKSNNTQKWVVTEVVLEHNHKTTPSSARFCKSHKFIGTAIKKKLELNSDAGIRTNKKFHSLIVQAGGPENLSFDEKDVRNYLDNYKRLKLVQGDAQAMYEYFCHMQIKNPNFFYLMDFDDETRLKNVFWADARSRVAYEFFGDAITFDTTYITNRYDMPFAPFVGVNHHGQSILLGCGLLGNETTDSFIWLFNAWLM</sequence>
<evidence type="ECO:0000259" key="1">
    <source>
        <dbReference type="Pfam" id="PF03101"/>
    </source>
</evidence>
<dbReference type="AlphaFoldDB" id="A0ABD3T1N0"/>
<dbReference type="EMBL" id="JBJXBP010000005">
    <property type="protein sequence ID" value="KAL3830804.1"/>
    <property type="molecule type" value="Genomic_DNA"/>
</dbReference>
<evidence type="ECO:0000259" key="2">
    <source>
        <dbReference type="Pfam" id="PF10551"/>
    </source>
</evidence>
<protein>
    <recommendedName>
        <fullName evidence="5">Protein FAR1-RELATED SEQUENCE</fullName>
    </recommendedName>
</protein>
<accession>A0ABD3T1N0</accession>
<dbReference type="Pfam" id="PF10551">
    <property type="entry name" value="MULE"/>
    <property type="match status" value="1"/>
</dbReference>
<proteinExistence type="predicted"/>
<gene>
    <name evidence="3" type="ORF">ACJIZ3_019606</name>
</gene>
<organism evidence="3 4">
    <name type="scientific">Penstemon smallii</name>
    <dbReference type="NCBI Taxonomy" id="265156"/>
    <lineage>
        <taxon>Eukaryota</taxon>
        <taxon>Viridiplantae</taxon>
        <taxon>Streptophyta</taxon>
        <taxon>Embryophyta</taxon>
        <taxon>Tracheophyta</taxon>
        <taxon>Spermatophyta</taxon>
        <taxon>Magnoliopsida</taxon>
        <taxon>eudicotyledons</taxon>
        <taxon>Gunneridae</taxon>
        <taxon>Pentapetalae</taxon>
        <taxon>asterids</taxon>
        <taxon>lamiids</taxon>
        <taxon>Lamiales</taxon>
        <taxon>Plantaginaceae</taxon>
        <taxon>Cheloneae</taxon>
        <taxon>Penstemon</taxon>
    </lineage>
</organism>
<reference evidence="3 4" key="1">
    <citation type="submission" date="2024-12" db="EMBL/GenBank/DDBJ databases">
        <title>The unique morphological basis and parallel evolutionary history of personate flowers in Penstemon.</title>
        <authorList>
            <person name="Depatie T.H."/>
            <person name="Wessinger C.A."/>
        </authorList>
    </citation>
    <scope>NUCLEOTIDE SEQUENCE [LARGE SCALE GENOMIC DNA]</scope>
    <source>
        <strain evidence="3">WTNN_2</strain>
        <tissue evidence="3">Leaf</tissue>
    </source>
</reference>
<dbReference type="Proteomes" id="UP001634393">
    <property type="component" value="Unassembled WGS sequence"/>
</dbReference>
<feature type="domain" description="FAR1" evidence="1">
    <location>
        <begin position="43"/>
        <end position="126"/>
    </location>
</feature>
<dbReference type="PANTHER" id="PTHR47718">
    <property type="entry name" value="OS01G0519700 PROTEIN"/>
    <property type="match status" value="1"/>
</dbReference>
<comment type="caution">
    <text evidence="3">The sequence shown here is derived from an EMBL/GenBank/DDBJ whole genome shotgun (WGS) entry which is preliminary data.</text>
</comment>
<name>A0ABD3T1N0_9LAMI</name>
<evidence type="ECO:0000313" key="3">
    <source>
        <dbReference type="EMBL" id="KAL3830804.1"/>
    </source>
</evidence>
<dbReference type="InterPro" id="IPR018289">
    <property type="entry name" value="MULE_transposase_dom"/>
</dbReference>